<dbReference type="SUPFAM" id="SSF49785">
    <property type="entry name" value="Galactose-binding domain-like"/>
    <property type="match status" value="1"/>
</dbReference>
<dbReference type="PANTHER" id="PTHR32018">
    <property type="entry name" value="RHAMNOGALACTURONATE LYASE FAMILY PROTEIN"/>
    <property type="match status" value="1"/>
</dbReference>
<dbReference type="InterPro" id="IPR051850">
    <property type="entry name" value="Polysacch_Lyase_4"/>
</dbReference>
<dbReference type="GO" id="GO:0005975">
    <property type="term" value="P:carbohydrate metabolic process"/>
    <property type="evidence" value="ECO:0007669"/>
    <property type="project" value="InterPro"/>
</dbReference>
<dbReference type="GO" id="GO:0030246">
    <property type="term" value="F:carbohydrate binding"/>
    <property type="evidence" value="ECO:0007669"/>
    <property type="project" value="InterPro"/>
</dbReference>
<dbReference type="HOGENOM" id="CLU_016624_0_0_1"/>
<proteinExistence type="predicted"/>
<gene>
    <name evidence="5" type="ORF">OIDMADRAFT_170702</name>
</gene>
<evidence type="ECO:0000256" key="2">
    <source>
        <dbReference type="SAM" id="SignalP"/>
    </source>
</evidence>
<dbReference type="InParanoid" id="A0A0C3H0L7"/>
<keyword evidence="6" id="KW-1185">Reference proteome</keyword>
<dbReference type="EMBL" id="KN832885">
    <property type="protein sequence ID" value="KIM96046.1"/>
    <property type="molecule type" value="Genomic_DNA"/>
</dbReference>
<evidence type="ECO:0000313" key="5">
    <source>
        <dbReference type="EMBL" id="KIM96046.1"/>
    </source>
</evidence>
<dbReference type="STRING" id="913774.A0A0C3H0L7"/>
<dbReference type="CDD" id="cd10316">
    <property type="entry name" value="RGL4_M"/>
    <property type="match status" value="1"/>
</dbReference>
<dbReference type="Pfam" id="PF14683">
    <property type="entry name" value="CBM-like"/>
    <property type="match status" value="1"/>
</dbReference>
<reference evidence="6" key="2">
    <citation type="submission" date="2015-01" db="EMBL/GenBank/DDBJ databases">
        <title>Evolutionary Origins and Diversification of the Mycorrhizal Mutualists.</title>
        <authorList>
            <consortium name="DOE Joint Genome Institute"/>
            <consortium name="Mycorrhizal Genomics Consortium"/>
            <person name="Kohler A."/>
            <person name="Kuo A."/>
            <person name="Nagy L.G."/>
            <person name="Floudas D."/>
            <person name="Copeland A."/>
            <person name="Barry K.W."/>
            <person name="Cichocki N."/>
            <person name="Veneault-Fourrey C."/>
            <person name="LaButti K."/>
            <person name="Lindquist E.A."/>
            <person name="Lipzen A."/>
            <person name="Lundell T."/>
            <person name="Morin E."/>
            <person name="Murat C."/>
            <person name="Riley R."/>
            <person name="Ohm R."/>
            <person name="Sun H."/>
            <person name="Tunlid A."/>
            <person name="Henrissat B."/>
            <person name="Grigoriev I.V."/>
            <person name="Hibbett D.S."/>
            <person name="Martin F."/>
        </authorList>
    </citation>
    <scope>NUCLEOTIDE SEQUENCE [LARGE SCALE GENOMIC DNA]</scope>
    <source>
        <strain evidence="6">Zn</strain>
    </source>
</reference>
<keyword evidence="2" id="KW-0732">Signal</keyword>
<keyword evidence="5" id="KW-0456">Lyase</keyword>
<dbReference type="CDD" id="cd10320">
    <property type="entry name" value="RGL4_N"/>
    <property type="match status" value="1"/>
</dbReference>
<evidence type="ECO:0000259" key="4">
    <source>
        <dbReference type="Pfam" id="PF14686"/>
    </source>
</evidence>
<dbReference type="InterPro" id="IPR014718">
    <property type="entry name" value="GH-type_carb-bd"/>
</dbReference>
<dbReference type="InterPro" id="IPR029413">
    <property type="entry name" value="RG-lyase_II"/>
</dbReference>
<dbReference type="Proteomes" id="UP000054321">
    <property type="component" value="Unassembled WGS sequence"/>
</dbReference>
<dbReference type="InterPro" id="IPR011013">
    <property type="entry name" value="Gal_mutarotase_sf_dom"/>
</dbReference>
<dbReference type="SUPFAM" id="SSF74650">
    <property type="entry name" value="Galactose mutarotase-like"/>
    <property type="match status" value="1"/>
</dbReference>
<accession>A0A0C3H0L7</accession>
<dbReference type="GO" id="GO:0016829">
    <property type="term" value="F:lyase activity"/>
    <property type="evidence" value="ECO:0007669"/>
    <property type="project" value="UniProtKB-KW"/>
</dbReference>
<sequence>MVAKSHSSRRTGLRCSVSLLALLFSPAIAVLNATEDSRQLVLSNDRLHAAVNKSTGAIDVLSLDGQDLLGELNYVTPTPGGSTGSGNSGIGPYLDCYCIPSGSYTPGSIDPKYKLIKGVDSTNTPFGGIVMSETYPPTGQTLEQYWFLREGETGLHTFSRLAYYNKTTPFLRNMQEFRTLFRPNTPLWTHLFTNPEQYAPLPSDNGTIHEVTVQDATWYLGNTPDDPYVQQESDYFTKYTFSDTWRDHDVHGMYADGTTSDDNSTFGAWLVMNTKDTYYGGPLHSDLIVDGIVYNYIVSNHHGDGTPNITDGFDRTFGPQFYFFNKGSPSTSLEDLQQEALQFYSPLWNTEFYDSIAQYVPNYVPSHRRTTWKGHIDLPSGAIRPIAVLAQNGVDFQDNVMDPSSYQYWADIDPKTGDVEILAVIEGTYRLTVYADGIFGQYTKDDIPVIAGQVHTTHARWREESAGEEIWRIGTPDKSSGEFRHGNEPDLTHPLHPAQYRIYWAVYDFPTEFPDGVVFKVGESDIGKDLNYVHWSTFGGYANSLRPEPYYKNVNNWTILWDMDTASFSNKREATFTVQLAGAKTAAGNTDVYNASEPFANLPYTVSVNGHDLKPWIIPYYHSSSCGVRSAVTCYNIANKFTFDPKLFVHGTNEIILSLPPNATDYESAVLPQTTYVQYDALRLEIE</sequence>
<dbReference type="AlphaFoldDB" id="A0A0C3H0L7"/>
<dbReference type="OrthoDB" id="2130367at2759"/>
<dbReference type="InterPro" id="IPR008979">
    <property type="entry name" value="Galactose-bd-like_sf"/>
</dbReference>
<dbReference type="PANTHER" id="PTHR32018:SF9">
    <property type="entry name" value="RHAMNOGALACTURONATE LYASE B"/>
    <property type="match status" value="1"/>
</dbReference>
<evidence type="ECO:0000259" key="3">
    <source>
        <dbReference type="Pfam" id="PF14683"/>
    </source>
</evidence>
<protein>
    <submittedName>
        <fullName evidence="5">Polysaccharide lyase family 4 protein</fullName>
    </submittedName>
</protein>
<feature type="domain" description="Rhamnogalacturonan lyase" evidence="3">
    <location>
        <begin position="469"/>
        <end position="684"/>
    </location>
</feature>
<dbReference type="InterPro" id="IPR029411">
    <property type="entry name" value="RG-lyase_III"/>
</dbReference>
<reference evidence="5 6" key="1">
    <citation type="submission" date="2014-04" db="EMBL/GenBank/DDBJ databases">
        <authorList>
            <consortium name="DOE Joint Genome Institute"/>
            <person name="Kuo A."/>
            <person name="Martino E."/>
            <person name="Perotto S."/>
            <person name="Kohler A."/>
            <person name="Nagy L.G."/>
            <person name="Floudas D."/>
            <person name="Copeland A."/>
            <person name="Barry K.W."/>
            <person name="Cichocki N."/>
            <person name="Veneault-Fourrey C."/>
            <person name="LaButti K."/>
            <person name="Lindquist E.A."/>
            <person name="Lipzen A."/>
            <person name="Lundell T."/>
            <person name="Morin E."/>
            <person name="Murat C."/>
            <person name="Sun H."/>
            <person name="Tunlid A."/>
            <person name="Henrissat B."/>
            <person name="Grigoriev I.V."/>
            <person name="Hibbett D.S."/>
            <person name="Martin F."/>
            <person name="Nordberg H.P."/>
            <person name="Cantor M.N."/>
            <person name="Hua S.X."/>
        </authorList>
    </citation>
    <scope>NUCLEOTIDE SEQUENCE [LARGE SCALE GENOMIC DNA]</scope>
    <source>
        <strain evidence="5 6">Zn</strain>
    </source>
</reference>
<keyword evidence="1" id="KW-0325">Glycoprotein</keyword>
<feature type="domain" description="Rhamnogalacturonan lyase" evidence="4">
    <location>
        <begin position="379"/>
        <end position="456"/>
    </location>
</feature>
<feature type="signal peptide" evidence="2">
    <location>
        <begin position="1"/>
        <end position="29"/>
    </location>
</feature>
<feature type="chain" id="PRO_5002177993" evidence="2">
    <location>
        <begin position="30"/>
        <end position="687"/>
    </location>
</feature>
<dbReference type="Gene3D" id="2.60.40.1120">
    <property type="entry name" value="Carboxypeptidase-like, regulatory domain"/>
    <property type="match status" value="1"/>
</dbReference>
<evidence type="ECO:0000313" key="6">
    <source>
        <dbReference type="Proteomes" id="UP000054321"/>
    </source>
</evidence>
<dbReference type="Gene3D" id="2.70.98.10">
    <property type="match status" value="1"/>
</dbReference>
<dbReference type="Pfam" id="PF14686">
    <property type="entry name" value="fn3_3"/>
    <property type="match status" value="1"/>
</dbReference>
<name>A0A0C3H0L7_OIDMZ</name>
<evidence type="ECO:0000256" key="1">
    <source>
        <dbReference type="ARBA" id="ARBA00023180"/>
    </source>
</evidence>
<organism evidence="5 6">
    <name type="scientific">Oidiodendron maius (strain Zn)</name>
    <dbReference type="NCBI Taxonomy" id="913774"/>
    <lineage>
        <taxon>Eukaryota</taxon>
        <taxon>Fungi</taxon>
        <taxon>Dikarya</taxon>
        <taxon>Ascomycota</taxon>
        <taxon>Pezizomycotina</taxon>
        <taxon>Leotiomycetes</taxon>
        <taxon>Leotiomycetes incertae sedis</taxon>
        <taxon>Myxotrichaceae</taxon>
        <taxon>Oidiodendron</taxon>
    </lineage>
</organism>